<name>E1ZFH6_CHLVA</name>
<dbReference type="FunFam" id="2.160.10.10:FF:000002">
    <property type="entry name" value="Serine acetyltransferase"/>
    <property type="match status" value="1"/>
</dbReference>
<dbReference type="KEGG" id="cvr:CHLNCDRAFT_35524"/>
<dbReference type="STRING" id="554065.E1ZFH6"/>
<feature type="region of interest" description="Disordered" evidence="7">
    <location>
        <begin position="355"/>
        <end position="399"/>
    </location>
</feature>
<dbReference type="InterPro" id="IPR053376">
    <property type="entry name" value="Serine_acetyltransferase"/>
</dbReference>
<dbReference type="InterPro" id="IPR045304">
    <property type="entry name" value="LbH_SAT"/>
</dbReference>
<keyword evidence="10" id="KW-1185">Reference proteome</keyword>
<dbReference type="PANTHER" id="PTHR42811">
    <property type="entry name" value="SERINE ACETYLTRANSFERASE"/>
    <property type="match status" value="1"/>
</dbReference>
<dbReference type="SUPFAM" id="SSF51161">
    <property type="entry name" value="Trimeric LpxA-like enzymes"/>
    <property type="match status" value="1"/>
</dbReference>
<dbReference type="InterPro" id="IPR018357">
    <property type="entry name" value="Hexapep_transf_CS"/>
</dbReference>
<keyword evidence="4" id="KW-0028">Amino-acid biosynthesis</keyword>
<dbReference type="InterPro" id="IPR010493">
    <property type="entry name" value="Ser_AcTrfase_N"/>
</dbReference>
<dbReference type="CDD" id="cd03354">
    <property type="entry name" value="LbH_SAT"/>
    <property type="match status" value="1"/>
</dbReference>
<feature type="domain" description="Serine acetyltransferase N-terminal" evidence="8">
    <location>
        <begin position="40"/>
        <end position="133"/>
    </location>
</feature>
<dbReference type="UniPathway" id="UPA00136">
    <property type="reaction ID" value="UER00199"/>
</dbReference>
<evidence type="ECO:0000256" key="7">
    <source>
        <dbReference type="SAM" id="MobiDB-lite"/>
    </source>
</evidence>
<dbReference type="AlphaFoldDB" id="E1ZFH6"/>
<sequence>MHETWQPQVRADPRRHSGQLDLPFVLPQLHQCFHSFVFPCLPAEPVLASFSHMTVIMHSSLQRSLAFILANKLQSSTLLGTQLTRLFVEAYEDDPSLVEAAVADLQAVVERDPACDSFVQPLLFFKGFQAIQAHRVGHWMWQRGRKALAVALQSRMSEVFGVDIHPAAQLGWGVMMDHATGIVIGETAVVGDNVSMLHHVTLGGSGTGTGMRHPVISDNVLIGACSRILGNIRVGHSAQVAAGSLVLREVPPRTLVGGAPAIEIGRVIGATAGRVEAGVPFCFACVCISVHTACMLYACLLAAGPGGPGLMAAHGLHEVPPPGCKPAGTPALEMDHWAATTKLLLQSNLANDPFATSSSSYGRSRGSGSNAGASSGRASRQQRQEQQQEQQEEGDGRVS</sequence>
<reference evidence="9 10" key="1">
    <citation type="journal article" date="2010" name="Plant Cell">
        <title>The Chlorella variabilis NC64A genome reveals adaptation to photosymbiosis, coevolution with viruses, and cryptic sex.</title>
        <authorList>
            <person name="Blanc G."/>
            <person name="Duncan G."/>
            <person name="Agarkova I."/>
            <person name="Borodovsky M."/>
            <person name="Gurnon J."/>
            <person name="Kuo A."/>
            <person name="Lindquist E."/>
            <person name="Lucas S."/>
            <person name="Pangilinan J."/>
            <person name="Polle J."/>
            <person name="Salamov A."/>
            <person name="Terry A."/>
            <person name="Yamada T."/>
            <person name="Dunigan D.D."/>
            <person name="Grigoriev I.V."/>
            <person name="Claverie J.M."/>
            <person name="Van Etten J.L."/>
        </authorList>
    </citation>
    <scope>NUCLEOTIDE SEQUENCE [LARGE SCALE GENOMIC DNA]</scope>
    <source>
        <strain evidence="9 10">NC64A</strain>
    </source>
</reference>
<dbReference type="EC" id="2.3.1.30" evidence="3"/>
<evidence type="ECO:0000256" key="4">
    <source>
        <dbReference type="ARBA" id="ARBA00022605"/>
    </source>
</evidence>
<evidence type="ECO:0000256" key="5">
    <source>
        <dbReference type="ARBA" id="ARBA00022679"/>
    </source>
</evidence>
<dbReference type="GO" id="GO:0006535">
    <property type="term" value="P:cysteine biosynthetic process from serine"/>
    <property type="evidence" value="ECO:0007669"/>
    <property type="project" value="InterPro"/>
</dbReference>
<dbReference type="Proteomes" id="UP000008141">
    <property type="component" value="Unassembled WGS sequence"/>
</dbReference>
<dbReference type="EMBL" id="GL433845">
    <property type="protein sequence ID" value="EFN55278.1"/>
    <property type="molecule type" value="Genomic_DNA"/>
</dbReference>
<evidence type="ECO:0000256" key="6">
    <source>
        <dbReference type="ARBA" id="ARBA00023315"/>
    </source>
</evidence>
<dbReference type="GO" id="GO:0005737">
    <property type="term" value="C:cytoplasm"/>
    <property type="evidence" value="ECO:0007669"/>
    <property type="project" value="InterPro"/>
</dbReference>
<dbReference type="GO" id="GO:0009001">
    <property type="term" value="F:serine O-acetyltransferase activity"/>
    <property type="evidence" value="ECO:0007669"/>
    <property type="project" value="UniProtKB-EC"/>
</dbReference>
<dbReference type="Pfam" id="PF06426">
    <property type="entry name" value="SATase_N"/>
    <property type="match status" value="1"/>
</dbReference>
<evidence type="ECO:0000256" key="3">
    <source>
        <dbReference type="ARBA" id="ARBA00013266"/>
    </source>
</evidence>
<dbReference type="NCBIfam" id="NF041874">
    <property type="entry name" value="EPS_EpsC"/>
    <property type="match status" value="1"/>
</dbReference>
<evidence type="ECO:0000256" key="2">
    <source>
        <dbReference type="ARBA" id="ARBA00007274"/>
    </source>
</evidence>
<comment type="similarity">
    <text evidence="2">Belongs to the transferase hexapeptide repeat family.</text>
</comment>
<keyword evidence="5" id="KW-0808">Transferase</keyword>
<organism evidence="10">
    <name type="scientific">Chlorella variabilis</name>
    <name type="common">Green alga</name>
    <dbReference type="NCBI Taxonomy" id="554065"/>
    <lineage>
        <taxon>Eukaryota</taxon>
        <taxon>Viridiplantae</taxon>
        <taxon>Chlorophyta</taxon>
        <taxon>core chlorophytes</taxon>
        <taxon>Trebouxiophyceae</taxon>
        <taxon>Chlorellales</taxon>
        <taxon>Chlorellaceae</taxon>
        <taxon>Chlorella clade</taxon>
        <taxon>Chlorella</taxon>
    </lineage>
</organism>
<proteinExistence type="inferred from homology"/>
<dbReference type="InterPro" id="IPR011004">
    <property type="entry name" value="Trimer_LpxA-like_sf"/>
</dbReference>
<evidence type="ECO:0000256" key="1">
    <source>
        <dbReference type="ARBA" id="ARBA00004876"/>
    </source>
</evidence>
<dbReference type="PROSITE" id="PS00101">
    <property type="entry name" value="HEXAPEP_TRANSFERASES"/>
    <property type="match status" value="1"/>
</dbReference>
<feature type="compositionally biased region" description="Low complexity" evidence="7">
    <location>
        <begin position="357"/>
        <end position="389"/>
    </location>
</feature>
<gene>
    <name evidence="9" type="ORF">CHLNCDRAFT_35524</name>
</gene>
<comment type="pathway">
    <text evidence="1">Amino-acid biosynthesis; L-cysteine biosynthesis; L-cysteine from L-serine: step 1/2.</text>
</comment>
<dbReference type="Gene3D" id="1.10.3130.10">
    <property type="entry name" value="serine acetyltransferase, domain 1"/>
    <property type="match status" value="1"/>
</dbReference>
<dbReference type="InParanoid" id="E1ZFH6"/>
<dbReference type="GeneID" id="17354568"/>
<evidence type="ECO:0000313" key="9">
    <source>
        <dbReference type="EMBL" id="EFN55278.1"/>
    </source>
</evidence>
<dbReference type="InterPro" id="IPR042122">
    <property type="entry name" value="Ser_AcTrfase_N_sf"/>
</dbReference>
<evidence type="ECO:0000259" key="8">
    <source>
        <dbReference type="SMART" id="SM00971"/>
    </source>
</evidence>
<protein>
    <recommendedName>
        <fullName evidence="3">serine O-acetyltransferase</fullName>
        <ecNumber evidence="3">2.3.1.30</ecNumber>
    </recommendedName>
</protein>
<keyword evidence="6" id="KW-0012">Acyltransferase</keyword>
<dbReference type="SMART" id="SM00971">
    <property type="entry name" value="SATase_N"/>
    <property type="match status" value="1"/>
</dbReference>
<accession>E1ZFH6</accession>
<dbReference type="eggNOG" id="KOG4750">
    <property type="taxonomic scope" value="Eukaryota"/>
</dbReference>
<dbReference type="OrthoDB" id="25818at2759"/>
<dbReference type="Gene3D" id="2.160.10.10">
    <property type="entry name" value="Hexapeptide repeat proteins"/>
    <property type="match status" value="1"/>
</dbReference>
<evidence type="ECO:0000313" key="10">
    <source>
        <dbReference type="Proteomes" id="UP000008141"/>
    </source>
</evidence>
<dbReference type="RefSeq" id="XP_005847380.1">
    <property type="nucleotide sequence ID" value="XM_005847318.1"/>
</dbReference>